<dbReference type="AlphaFoldDB" id="A0A3N0VLU1"/>
<dbReference type="InterPro" id="IPR010727">
    <property type="entry name" value="DUF1302"/>
</dbReference>
<comment type="caution">
    <text evidence="2">The sequence shown here is derived from an EMBL/GenBank/DDBJ whole genome shotgun (WGS) entry which is preliminary data.</text>
</comment>
<protein>
    <submittedName>
        <fullName evidence="2">DUF1302 family protein</fullName>
    </submittedName>
</protein>
<evidence type="ECO:0000313" key="2">
    <source>
        <dbReference type="EMBL" id="ROH93742.1"/>
    </source>
</evidence>
<dbReference type="InParanoid" id="A0A3N0VLU1"/>
<name>A0A3N0VLU1_9GAMM</name>
<accession>A0A3N0VLU1</accession>
<evidence type="ECO:0000313" key="3">
    <source>
        <dbReference type="Proteomes" id="UP000282106"/>
    </source>
</evidence>
<evidence type="ECO:0000256" key="1">
    <source>
        <dbReference type="SAM" id="MobiDB-lite"/>
    </source>
</evidence>
<keyword evidence="3" id="KW-1185">Reference proteome</keyword>
<dbReference type="Proteomes" id="UP000282106">
    <property type="component" value="Unassembled WGS sequence"/>
</dbReference>
<proteinExistence type="predicted"/>
<organism evidence="2 3">
    <name type="scientific">Stagnimonas aquatica</name>
    <dbReference type="NCBI Taxonomy" id="2689987"/>
    <lineage>
        <taxon>Bacteria</taxon>
        <taxon>Pseudomonadati</taxon>
        <taxon>Pseudomonadota</taxon>
        <taxon>Gammaproteobacteria</taxon>
        <taxon>Nevskiales</taxon>
        <taxon>Nevskiaceae</taxon>
        <taxon>Stagnimonas</taxon>
    </lineage>
</organism>
<feature type="region of interest" description="Disordered" evidence="1">
    <location>
        <begin position="1"/>
        <end position="25"/>
    </location>
</feature>
<gene>
    <name evidence="2" type="ORF">ED208_04255</name>
</gene>
<reference evidence="2 3" key="1">
    <citation type="submission" date="2018-10" db="EMBL/GenBank/DDBJ databases">
        <authorList>
            <person name="Chen W.-M."/>
        </authorList>
    </citation>
    <scope>NUCLEOTIDE SEQUENCE [LARGE SCALE GENOMIC DNA]</scope>
    <source>
        <strain evidence="2 3">THS-13</strain>
    </source>
</reference>
<dbReference type="Pfam" id="PF06980">
    <property type="entry name" value="DUF1302"/>
    <property type="match status" value="1"/>
</dbReference>
<dbReference type="EMBL" id="RJVO01000001">
    <property type="protein sequence ID" value="ROH93742.1"/>
    <property type="molecule type" value="Genomic_DNA"/>
</dbReference>
<sequence>MPGAPGQYRRRTPAEHAGPGAGREDMIQHDIGTTARRAAWLLAMLAASAPARALEGAWDLGGDSLRAVLNTGLQLGAQWRVEARADDLVGKANLNPELCPLAPNGAGTSCIAHLSQADPSHAPGALNLNSYVGEGPASNQAAIDAPGQFSSNADDGNLNFEPGDLTQALARLNSDLTLSWGEFTLFARGNAYFDPVNEGRAVWHPNAGSQAYVERTGLRRGARGDALKIAASPAADRQLGLDARLLDLNLSTRLPLPGDRELGIQLGRQSINWGESTLLIVNSLNTFSPPNVNALYRPGALELSEVLPPVDALRLSLALSEPLTLEAFYQYRWQPVEIAPPGSYFSTVDVGSGNAADRFYLGFGKVAENPERVAIADELMLSALTDSDGTPSLLPEHRARDGGQFGVSLQYYAEWLGSGTTLAFYAGRYHSRLPYLSFYAGDYGCASGPNAPTPAAEGPGKYLADMVALLAACPGADAPLVLESALPVGLAPAVRDQRIGTNGNALPIDTIRARLEYPEDIALYGFSFNTTVGEMSIQGEIAYRPQAPLQVDDTDLGFAALQSSFPRGSGSGGADDRFDVGLPGIGVVAQLPGARRAIPDFVSAYRGKDPLSYQPGEYIRGWETFATAQYNLGATWVFGPANPFGADQILAIGEWGATQVFGLPSLDRLQIEGPGTFTHASAGVDGSGADGSARANSGLLGSDGLRFNPQQQRDGFADAFAWGYRLIGLFRYESVWPGVSLAPSLVWMHDVQGTAPGPGENFVAGRKNLIATVETRFGASWSWTLGYSAFFGGGAYNLLRDRDCVQTGLRWTF</sequence>